<sequence length="460" mass="48726">MSDTIERPAVRPATRTRIVLHTGKGGVGKTTMSAATALAAARAGHRTLLLSTDPAHSIGDVLDLEIGSDAAPVNGVDGLFAAQVDTRGRFEEAWADIRGYLVGVLAARGVSELQAEELTVLPGADEIIALLEVHRRALEGQFDVIVVDCAPSGESLRLLALPETIRFYADRLMGAPARLMRSLAAGFAGLTGGRASSGPSAAQVSDALTGLLDDLADARAMLADPAVTRIRVVVTPERVVINEARRLLTGLALHGFAVESVLVNRMLPEIAVGGEFMAAWYAAQQACRPLIEESFGRLPLRQVRLSAVEPIGLSMLEDVAAQLFDELDPIPEAAPAPSLRTDGSDGRYRLLIDLPLAERSAVGLSRAGDDLVITIGPLRRRISLPSTLQRCRTVGASFSGDTLVVEFVPDLDRWPAALSEPLTRRSTSPTDHPWSEGRPASQSRSGEPRTGVTADLAGAS</sequence>
<dbReference type="InterPro" id="IPR027417">
    <property type="entry name" value="P-loop_NTPase"/>
</dbReference>
<feature type="region of interest" description="Disordered" evidence="2">
    <location>
        <begin position="419"/>
        <end position="460"/>
    </location>
</feature>
<dbReference type="EMBL" id="LT629710">
    <property type="protein sequence ID" value="SDP23743.1"/>
    <property type="molecule type" value="Genomic_DNA"/>
</dbReference>
<dbReference type="PANTHER" id="PTHR10803:SF3">
    <property type="entry name" value="ATPASE GET3"/>
    <property type="match status" value="1"/>
</dbReference>
<evidence type="ECO:0000313" key="5">
    <source>
        <dbReference type="EMBL" id="SDP23743.1"/>
    </source>
</evidence>
<evidence type="ECO:0000259" key="4">
    <source>
        <dbReference type="Pfam" id="PF17886"/>
    </source>
</evidence>
<dbReference type="PANTHER" id="PTHR10803">
    <property type="entry name" value="ARSENICAL PUMP-DRIVING ATPASE ARSENITE-TRANSLOCATING ATPASE"/>
    <property type="match status" value="1"/>
</dbReference>
<dbReference type="Gene3D" id="3.40.50.300">
    <property type="entry name" value="P-loop containing nucleotide triphosphate hydrolases"/>
    <property type="match status" value="1"/>
</dbReference>
<dbReference type="SUPFAM" id="SSF52540">
    <property type="entry name" value="P-loop containing nucleoside triphosphate hydrolases"/>
    <property type="match status" value="1"/>
</dbReference>
<keyword evidence="6" id="KW-1185">Reference proteome</keyword>
<organism evidence="5 6">
    <name type="scientific">Nakamurella panacisegetis</name>
    <dbReference type="NCBI Taxonomy" id="1090615"/>
    <lineage>
        <taxon>Bacteria</taxon>
        <taxon>Bacillati</taxon>
        <taxon>Actinomycetota</taxon>
        <taxon>Actinomycetes</taxon>
        <taxon>Nakamurellales</taxon>
        <taxon>Nakamurellaceae</taxon>
        <taxon>Nakamurella</taxon>
    </lineage>
</organism>
<dbReference type="OrthoDB" id="9780677at2"/>
<dbReference type="AlphaFoldDB" id="A0A1H0R2I3"/>
<dbReference type="CDD" id="cd02035">
    <property type="entry name" value="ArsA"/>
    <property type="match status" value="1"/>
</dbReference>
<keyword evidence="5" id="KW-0067">ATP-binding</keyword>
<proteinExistence type="inferred from homology"/>
<feature type="domain" description="ArsA HSP20-like" evidence="4">
    <location>
        <begin position="345"/>
        <end position="407"/>
    </location>
</feature>
<dbReference type="Gene3D" id="2.60.40.790">
    <property type="match status" value="1"/>
</dbReference>
<comment type="similarity">
    <text evidence="1">Belongs to the arsA ATPase family.</text>
</comment>
<dbReference type="GO" id="GO:0005524">
    <property type="term" value="F:ATP binding"/>
    <property type="evidence" value="ECO:0007669"/>
    <property type="project" value="UniProtKB-KW"/>
</dbReference>
<protein>
    <submittedName>
        <fullName evidence="5">Arsenite efflux ATP-binding protein ArsA</fullName>
    </submittedName>
</protein>
<evidence type="ECO:0000259" key="3">
    <source>
        <dbReference type="Pfam" id="PF02374"/>
    </source>
</evidence>
<dbReference type="NCBIfam" id="TIGR00345">
    <property type="entry name" value="GET3_arsA_TRC40"/>
    <property type="match status" value="1"/>
</dbReference>
<dbReference type="InterPro" id="IPR040612">
    <property type="entry name" value="ArsA_HSP20-like"/>
</dbReference>
<dbReference type="STRING" id="1090615.SAMN04515671_3368"/>
<dbReference type="Pfam" id="PF02374">
    <property type="entry name" value="ArsA_ATPase"/>
    <property type="match status" value="1"/>
</dbReference>
<evidence type="ECO:0000256" key="1">
    <source>
        <dbReference type="ARBA" id="ARBA00011040"/>
    </source>
</evidence>
<dbReference type="InterPro" id="IPR008978">
    <property type="entry name" value="HSP20-like_chaperone"/>
</dbReference>
<dbReference type="RefSeq" id="WP_090477806.1">
    <property type="nucleotide sequence ID" value="NZ_LT629710.1"/>
</dbReference>
<evidence type="ECO:0000313" key="6">
    <source>
        <dbReference type="Proteomes" id="UP000198741"/>
    </source>
</evidence>
<gene>
    <name evidence="5" type="ORF">SAMN04515671_3368</name>
</gene>
<reference evidence="5 6" key="1">
    <citation type="submission" date="2016-10" db="EMBL/GenBank/DDBJ databases">
        <authorList>
            <person name="de Groot N.N."/>
        </authorList>
    </citation>
    <scope>NUCLEOTIDE SEQUENCE [LARGE SCALE GENOMIC DNA]</scope>
    <source>
        <strain evidence="6">P4-7,KCTC 19426,CECT 7604</strain>
    </source>
</reference>
<dbReference type="InterPro" id="IPR025723">
    <property type="entry name" value="ArsA/GET3_ATPase-like"/>
</dbReference>
<feature type="domain" description="ArsA/GET3 Anion-transporting ATPase-like" evidence="3">
    <location>
        <begin position="16"/>
        <end position="324"/>
    </location>
</feature>
<dbReference type="Proteomes" id="UP000198741">
    <property type="component" value="Chromosome I"/>
</dbReference>
<dbReference type="Pfam" id="PF17886">
    <property type="entry name" value="ArsA_HSP20"/>
    <property type="match status" value="1"/>
</dbReference>
<name>A0A1H0R2I3_9ACTN</name>
<accession>A0A1H0R2I3</accession>
<dbReference type="GO" id="GO:0016887">
    <property type="term" value="F:ATP hydrolysis activity"/>
    <property type="evidence" value="ECO:0007669"/>
    <property type="project" value="InterPro"/>
</dbReference>
<evidence type="ECO:0000256" key="2">
    <source>
        <dbReference type="SAM" id="MobiDB-lite"/>
    </source>
</evidence>
<dbReference type="InterPro" id="IPR016300">
    <property type="entry name" value="ATPase_ArsA/GET3"/>
</dbReference>
<keyword evidence="5" id="KW-0547">Nucleotide-binding</keyword>